<dbReference type="Gene3D" id="2.60.40.1840">
    <property type="match status" value="1"/>
</dbReference>
<evidence type="ECO:0000256" key="6">
    <source>
        <dbReference type="ARBA" id="ARBA00022438"/>
    </source>
</evidence>
<dbReference type="Pfam" id="PF11940">
    <property type="entry name" value="DUF3458"/>
    <property type="match status" value="1"/>
</dbReference>
<evidence type="ECO:0000259" key="13">
    <source>
        <dbReference type="Pfam" id="PF01433"/>
    </source>
</evidence>
<evidence type="ECO:0000256" key="9">
    <source>
        <dbReference type="ARBA" id="ARBA00022801"/>
    </source>
</evidence>
<keyword evidence="6 17" id="KW-0031">Aminopeptidase</keyword>
<comment type="caution">
    <text evidence="17">The sequence shown here is derived from an EMBL/GenBank/DDBJ whole genome shotgun (WGS) entry which is preliminary data.</text>
</comment>
<dbReference type="InterPro" id="IPR045357">
    <property type="entry name" value="Aminopeptidase_N-like_N"/>
</dbReference>
<feature type="domain" description="Peptidase M1 alanyl aminopeptidase Ig-like fold" evidence="14">
    <location>
        <begin position="441"/>
        <end position="532"/>
    </location>
</feature>
<keyword evidence="10" id="KW-0862">Zinc</keyword>
<dbReference type="InterPro" id="IPR037144">
    <property type="entry name" value="Peptidase_M1_pepN_C_sf"/>
</dbReference>
<sequence length="853" mass="94547">MRPTQAPTIRLSDYQEPAFWVDTVKLSFDLDPTATRVTSKITFRANETRADGPHDLKLDGRNLKLITASINGNAIPADAILQDAEGLTIPSDLVPQDGFVWVAEVEINPSANTALEGLYMSNGMYCTQCEAQGFRKITFYPDRPDVMATFDVEIKGDAPVLLSNGNKLAHGIWHDPWPKPAYLFALVAGDLKSYDDTFTTASGRHVDLQIFVRDGDQDKCAYAMDALKRSMKWDEEVYGREYDLDLFMIVAVDDFNMGAMENKGLNIFNSKYVLASPETATDVDFERIEGIIAHEYFHNWTGNRITCRDWFQLCLKEGLTVFRDQTFTGDMRSHGVKRIDDVLQLRGRQFREDAGPLAHPVRPEEYIEINNFYTATVYEKGAEVIGMLKLLVGDENYRKALDLYFDRHDGQACTIEHWIAVFEDATGRDLAQFKRWYSQAGTPIVKVREEFANGRYTLHLSQSTPPTPGQPDKLPLVIPVRVGLLAGDGSEAAPKQLLELTQSEQSFDLGAFDEKPVPSILRGFSAPVILKHDVDNATRAFLLAHDSDPFNKWEAGSAYASDMLVDMALNDGAIDAAYLDAIHAVALDDTLDPAFRAFAVGLPSEEEITSAIVALGEKPDPDAIYGARNALSLAMAQKMADDLPNLYTAMQVDGPYSPDAEAAGKRALASTALGLLTKLDGGKTAAKQFDNADNMTLQISALAALIRAGAGETQSAAFYDQWKSDNIVLDKWFAIQASCATPDAGLDIVQQLATHPDFNWKNPNRFRSLIGPFAMNPAAFHRIDGKGYQFLADWLIKLDAINPQTTARMAGLFETWKRYDKKRQTLITGQLRRIADTKNLSKDTSEIVGKILG</sequence>
<dbReference type="Gene3D" id="3.30.2010.30">
    <property type="match status" value="1"/>
</dbReference>
<keyword evidence="11" id="KW-0482">Metalloprotease</keyword>
<dbReference type="GO" id="GO:0016285">
    <property type="term" value="F:alanyl aminopeptidase activity"/>
    <property type="evidence" value="ECO:0007669"/>
    <property type="project" value="UniProtKB-EC"/>
</dbReference>
<name>A0A2G5K3W6_9RHOB</name>
<dbReference type="OrthoDB" id="100605at2"/>
<dbReference type="InterPro" id="IPR024601">
    <property type="entry name" value="Peptidase_M1_pepN_C"/>
</dbReference>
<dbReference type="InterPro" id="IPR027268">
    <property type="entry name" value="Peptidase_M4/M1_CTD_sf"/>
</dbReference>
<dbReference type="PANTHER" id="PTHR46322">
    <property type="entry name" value="PUROMYCIN-SENSITIVE AMINOPEPTIDASE"/>
    <property type="match status" value="1"/>
</dbReference>
<feature type="domain" description="Peptidase M1 alanyl aminopeptidase C-terminal" evidence="15">
    <location>
        <begin position="538"/>
        <end position="852"/>
    </location>
</feature>
<dbReference type="EC" id="3.4.11.2" evidence="4 12"/>
<dbReference type="GO" id="GO:0006508">
    <property type="term" value="P:proteolysis"/>
    <property type="evidence" value="ECO:0007669"/>
    <property type="project" value="UniProtKB-UniRule"/>
</dbReference>
<evidence type="ECO:0000313" key="18">
    <source>
        <dbReference type="Proteomes" id="UP000231516"/>
    </source>
</evidence>
<dbReference type="Gene3D" id="1.25.50.10">
    <property type="entry name" value="Peptidase M1, alanyl aminopeptidase, C-terminal domain"/>
    <property type="match status" value="1"/>
</dbReference>
<dbReference type="Gene3D" id="2.60.40.1730">
    <property type="entry name" value="tricorn interacting facor f3 domain"/>
    <property type="match status" value="1"/>
</dbReference>
<dbReference type="InterPro" id="IPR012779">
    <property type="entry name" value="Peptidase_M1_pepN"/>
</dbReference>
<evidence type="ECO:0000256" key="1">
    <source>
        <dbReference type="ARBA" id="ARBA00000098"/>
    </source>
</evidence>
<dbReference type="PRINTS" id="PR00756">
    <property type="entry name" value="ALADIPTASE"/>
</dbReference>
<comment type="catalytic activity">
    <reaction evidence="1">
        <text>Release of an N-terminal amino acid, Xaa-|-Yaa- from a peptide, amide or arylamide. Xaa is preferably Ala, but may be most amino acids including Pro (slow action). When a terminal hydrophobic residue is followed by a prolyl residue, the two may be released as an intact Xaa-Pro dipeptide.</text>
        <dbReference type="EC" id="3.4.11.2"/>
    </reaction>
</comment>
<dbReference type="Pfam" id="PF01433">
    <property type="entry name" value="Peptidase_M1"/>
    <property type="match status" value="1"/>
</dbReference>
<dbReference type="InterPro" id="IPR001930">
    <property type="entry name" value="Peptidase_M1"/>
</dbReference>
<proteinExistence type="inferred from homology"/>
<dbReference type="InterPro" id="IPR035414">
    <property type="entry name" value="Peptidase_M1_pepN_Ig-like"/>
</dbReference>
<feature type="domain" description="Aminopeptidase N-like N-terminal" evidence="16">
    <location>
        <begin position="26"/>
        <end position="169"/>
    </location>
</feature>
<dbReference type="GO" id="GO:0008270">
    <property type="term" value="F:zinc ion binding"/>
    <property type="evidence" value="ECO:0007669"/>
    <property type="project" value="InterPro"/>
</dbReference>
<dbReference type="Proteomes" id="UP000231516">
    <property type="component" value="Unassembled WGS sequence"/>
</dbReference>
<reference evidence="17 18" key="1">
    <citation type="submission" date="2016-08" db="EMBL/GenBank/DDBJ databases">
        <title>Draft genome of Amylibacter sp. strain 4G11.</title>
        <authorList>
            <person name="Wong S.-K."/>
            <person name="Hamasaki K."/>
            <person name="Yoshizawa S."/>
        </authorList>
    </citation>
    <scope>NUCLEOTIDE SEQUENCE [LARGE SCALE GENOMIC DNA]</scope>
    <source>
        <strain evidence="17 18">4G11</strain>
    </source>
</reference>
<evidence type="ECO:0000256" key="4">
    <source>
        <dbReference type="ARBA" id="ARBA00012564"/>
    </source>
</evidence>
<feature type="domain" description="Peptidase M1 membrane alanine aminopeptidase" evidence="13">
    <location>
        <begin position="222"/>
        <end position="436"/>
    </location>
</feature>
<evidence type="ECO:0000256" key="5">
    <source>
        <dbReference type="ARBA" id="ARBA00015611"/>
    </source>
</evidence>
<dbReference type="FunFam" id="3.30.2010.30:FF:000002">
    <property type="entry name" value="Putative aminopeptidase N"/>
    <property type="match status" value="1"/>
</dbReference>
<evidence type="ECO:0000259" key="15">
    <source>
        <dbReference type="Pfam" id="PF17432"/>
    </source>
</evidence>
<keyword evidence="7" id="KW-0645">Protease</keyword>
<dbReference type="EMBL" id="MDGM01000012">
    <property type="protein sequence ID" value="PIB24236.1"/>
    <property type="molecule type" value="Genomic_DNA"/>
</dbReference>
<dbReference type="AlphaFoldDB" id="A0A2G5K3W6"/>
<dbReference type="InterPro" id="IPR014782">
    <property type="entry name" value="Peptidase_M1_dom"/>
</dbReference>
<dbReference type="NCBIfam" id="TIGR02414">
    <property type="entry name" value="pepN_proteo"/>
    <property type="match status" value="1"/>
</dbReference>
<accession>A0A2G5K3W6</accession>
<protein>
    <recommendedName>
        <fullName evidence="5 12">Aminopeptidase N</fullName>
        <ecNumber evidence="4 12">3.4.11.2</ecNumber>
    </recommendedName>
</protein>
<evidence type="ECO:0000259" key="14">
    <source>
        <dbReference type="Pfam" id="PF11940"/>
    </source>
</evidence>
<keyword evidence="18" id="KW-1185">Reference proteome</keyword>
<dbReference type="Pfam" id="PF17900">
    <property type="entry name" value="Peptidase_M1_N"/>
    <property type="match status" value="1"/>
</dbReference>
<comment type="cofactor">
    <cofactor evidence="2">
        <name>Zn(2+)</name>
        <dbReference type="ChEBI" id="CHEBI:29105"/>
    </cofactor>
</comment>
<evidence type="ECO:0000256" key="2">
    <source>
        <dbReference type="ARBA" id="ARBA00001947"/>
    </source>
</evidence>
<evidence type="ECO:0000259" key="16">
    <source>
        <dbReference type="Pfam" id="PF17900"/>
    </source>
</evidence>
<evidence type="ECO:0000256" key="8">
    <source>
        <dbReference type="ARBA" id="ARBA00022723"/>
    </source>
</evidence>
<dbReference type="CDD" id="cd09600">
    <property type="entry name" value="M1_APN"/>
    <property type="match status" value="1"/>
</dbReference>
<evidence type="ECO:0000256" key="10">
    <source>
        <dbReference type="ARBA" id="ARBA00022833"/>
    </source>
</evidence>
<evidence type="ECO:0000256" key="11">
    <source>
        <dbReference type="ARBA" id="ARBA00023049"/>
    </source>
</evidence>
<dbReference type="SUPFAM" id="SSF55486">
    <property type="entry name" value="Metalloproteases ('zincins'), catalytic domain"/>
    <property type="match status" value="1"/>
</dbReference>
<dbReference type="InterPro" id="IPR038438">
    <property type="entry name" value="PepN_Ig-like_sf"/>
</dbReference>
<organism evidence="17 18">
    <name type="scientific">Paramylibacter kogurei</name>
    <dbReference type="NCBI Taxonomy" id="1889778"/>
    <lineage>
        <taxon>Bacteria</taxon>
        <taxon>Pseudomonadati</taxon>
        <taxon>Pseudomonadota</taxon>
        <taxon>Alphaproteobacteria</taxon>
        <taxon>Rhodobacterales</taxon>
        <taxon>Paracoccaceae</taxon>
        <taxon>Paramylibacter</taxon>
    </lineage>
</organism>
<gene>
    <name evidence="17" type="ORF">BFP76_03160</name>
</gene>
<keyword evidence="9" id="KW-0378">Hydrolase</keyword>
<evidence type="ECO:0000256" key="7">
    <source>
        <dbReference type="ARBA" id="ARBA00022670"/>
    </source>
</evidence>
<evidence type="ECO:0000313" key="17">
    <source>
        <dbReference type="EMBL" id="PIB24236.1"/>
    </source>
</evidence>
<comment type="similarity">
    <text evidence="3">Belongs to the peptidase M1 family.</text>
</comment>
<dbReference type="GO" id="GO:0008237">
    <property type="term" value="F:metallopeptidase activity"/>
    <property type="evidence" value="ECO:0007669"/>
    <property type="project" value="UniProtKB-UniRule"/>
</dbReference>
<dbReference type="Gene3D" id="1.10.390.10">
    <property type="entry name" value="Neutral Protease Domain 2"/>
    <property type="match status" value="1"/>
</dbReference>
<evidence type="ECO:0000256" key="12">
    <source>
        <dbReference type="NCBIfam" id="TIGR02414"/>
    </source>
</evidence>
<dbReference type="Pfam" id="PF17432">
    <property type="entry name" value="DUF3458_C"/>
    <property type="match status" value="1"/>
</dbReference>
<dbReference type="SUPFAM" id="SSF63737">
    <property type="entry name" value="Leukotriene A4 hydrolase N-terminal domain"/>
    <property type="match status" value="1"/>
</dbReference>
<dbReference type="RefSeq" id="WP_099592519.1">
    <property type="nucleotide sequence ID" value="NZ_MDGM01000012.1"/>
</dbReference>
<evidence type="ECO:0000256" key="3">
    <source>
        <dbReference type="ARBA" id="ARBA00010136"/>
    </source>
</evidence>
<dbReference type="PANTHER" id="PTHR46322:SF1">
    <property type="entry name" value="PUROMYCIN-SENSITIVE AMINOPEPTIDASE"/>
    <property type="match status" value="1"/>
</dbReference>
<keyword evidence="8" id="KW-0479">Metal-binding</keyword>
<dbReference type="InterPro" id="IPR042097">
    <property type="entry name" value="Aminopeptidase_N-like_N_sf"/>
</dbReference>